<accession>A0A392NSD4</accession>
<organism evidence="2 3">
    <name type="scientific">Trifolium medium</name>
    <dbReference type="NCBI Taxonomy" id="97028"/>
    <lineage>
        <taxon>Eukaryota</taxon>
        <taxon>Viridiplantae</taxon>
        <taxon>Streptophyta</taxon>
        <taxon>Embryophyta</taxon>
        <taxon>Tracheophyta</taxon>
        <taxon>Spermatophyta</taxon>
        <taxon>Magnoliopsida</taxon>
        <taxon>eudicotyledons</taxon>
        <taxon>Gunneridae</taxon>
        <taxon>Pentapetalae</taxon>
        <taxon>rosids</taxon>
        <taxon>fabids</taxon>
        <taxon>Fabales</taxon>
        <taxon>Fabaceae</taxon>
        <taxon>Papilionoideae</taxon>
        <taxon>50 kb inversion clade</taxon>
        <taxon>NPAAA clade</taxon>
        <taxon>Hologalegina</taxon>
        <taxon>IRL clade</taxon>
        <taxon>Trifolieae</taxon>
        <taxon>Trifolium</taxon>
    </lineage>
</organism>
<evidence type="ECO:0000256" key="1">
    <source>
        <dbReference type="SAM" id="Phobius"/>
    </source>
</evidence>
<comment type="caution">
    <text evidence="2">The sequence shown here is derived from an EMBL/GenBank/DDBJ whole genome shotgun (WGS) entry which is preliminary data.</text>
</comment>
<dbReference type="EMBL" id="LXQA010047801">
    <property type="protein sequence ID" value="MCI01996.1"/>
    <property type="molecule type" value="Genomic_DNA"/>
</dbReference>
<sequence>SSMLSCVWAYWCAALLYLVALQLRLLMLMCVEYLEYTLLITVLVLLEAALVVFIAIDRQWQEDLPVDPTGQIESIRSFIEDNQDICRWVGIVVLIVQGAWGFEGKDIGVGVIMVMIQLSLVTN</sequence>
<feature type="non-terminal residue" evidence="2">
    <location>
        <position position="1"/>
    </location>
</feature>
<reference evidence="2 3" key="1">
    <citation type="journal article" date="2018" name="Front. Plant Sci.">
        <title>Red Clover (Trifolium pratense) and Zigzag Clover (T. medium) - A Picture of Genomic Similarities and Differences.</title>
        <authorList>
            <person name="Dluhosova J."/>
            <person name="Istvanek J."/>
            <person name="Nedelnik J."/>
            <person name="Repkova J."/>
        </authorList>
    </citation>
    <scope>NUCLEOTIDE SEQUENCE [LARGE SCALE GENOMIC DNA]</scope>
    <source>
        <strain evidence="3">cv. 10/8</strain>
        <tissue evidence="2">Leaf</tissue>
    </source>
</reference>
<protein>
    <submittedName>
        <fullName evidence="2">Tetraspanin family protein</fullName>
    </submittedName>
</protein>
<name>A0A392NSD4_9FABA</name>
<proteinExistence type="predicted"/>
<keyword evidence="1" id="KW-0472">Membrane</keyword>
<dbReference type="Proteomes" id="UP000265520">
    <property type="component" value="Unassembled WGS sequence"/>
</dbReference>
<dbReference type="AlphaFoldDB" id="A0A392NSD4"/>
<keyword evidence="1" id="KW-1133">Transmembrane helix</keyword>
<evidence type="ECO:0000313" key="3">
    <source>
        <dbReference type="Proteomes" id="UP000265520"/>
    </source>
</evidence>
<keyword evidence="3" id="KW-1185">Reference proteome</keyword>
<evidence type="ECO:0000313" key="2">
    <source>
        <dbReference type="EMBL" id="MCI01996.1"/>
    </source>
</evidence>
<keyword evidence="1" id="KW-0812">Transmembrane</keyword>
<feature type="transmembrane region" description="Helical" evidence="1">
    <location>
        <begin position="36"/>
        <end position="56"/>
    </location>
</feature>